<dbReference type="InterPro" id="IPR010610">
    <property type="entry name" value="EryCIII-like_C"/>
</dbReference>
<dbReference type="GO" id="GO:0016906">
    <property type="term" value="F:sterol 3-beta-glucosyltransferase activity"/>
    <property type="evidence" value="ECO:0007669"/>
    <property type="project" value="UniProtKB-EC"/>
</dbReference>
<accession>A0A0C3BRZ7</accession>
<dbReference type="GO" id="GO:0005975">
    <property type="term" value="P:carbohydrate metabolic process"/>
    <property type="evidence" value="ECO:0007669"/>
    <property type="project" value="InterPro"/>
</dbReference>
<dbReference type="SUPFAM" id="SSF53756">
    <property type="entry name" value="UDP-Glycosyltransferase/glycogen phosphorylase"/>
    <property type="match status" value="1"/>
</dbReference>
<dbReference type="PANTHER" id="PTHR48050">
    <property type="entry name" value="STEROL 3-BETA-GLUCOSYLTRANSFERASE"/>
    <property type="match status" value="1"/>
</dbReference>
<feature type="region of interest" description="Disordered" evidence="8">
    <location>
        <begin position="566"/>
        <end position="594"/>
    </location>
</feature>
<evidence type="ECO:0000256" key="3">
    <source>
        <dbReference type="ARBA" id="ARBA00022676"/>
    </source>
</evidence>
<evidence type="ECO:0000259" key="9">
    <source>
        <dbReference type="Pfam" id="PF03033"/>
    </source>
</evidence>
<feature type="compositionally biased region" description="Polar residues" evidence="8">
    <location>
        <begin position="1"/>
        <end position="12"/>
    </location>
</feature>
<evidence type="ECO:0000256" key="4">
    <source>
        <dbReference type="ARBA" id="ARBA00022679"/>
    </source>
</evidence>
<evidence type="ECO:0000313" key="12">
    <source>
        <dbReference type="Proteomes" id="UP000054166"/>
    </source>
</evidence>
<feature type="domain" description="Erythromycin biosynthesis protein CIII-like C-terminal" evidence="10">
    <location>
        <begin position="949"/>
        <end position="1050"/>
    </location>
</feature>
<dbReference type="HOGENOM" id="CLU_000537_6_0_1"/>
<evidence type="ECO:0000256" key="1">
    <source>
        <dbReference type="ARBA" id="ARBA00006962"/>
    </source>
</evidence>
<comment type="similarity">
    <text evidence="1">Belongs to the glycosyltransferase 28 family.</text>
</comment>
<dbReference type="Proteomes" id="UP000054166">
    <property type="component" value="Unassembled WGS sequence"/>
</dbReference>
<dbReference type="Pfam" id="PF03033">
    <property type="entry name" value="Glyco_transf_28"/>
    <property type="match status" value="1"/>
</dbReference>
<dbReference type="Gene3D" id="3.40.50.2000">
    <property type="entry name" value="Glycogen Phosphorylase B"/>
    <property type="match status" value="2"/>
</dbReference>
<dbReference type="EC" id="2.4.1.173" evidence="2"/>
<comment type="catalytic activity">
    <reaction evidence="7">
        <text>a sterol + UDP-alpha-D-glucose = a sterol 3-beta-D-glucoside + UDP + H(+)</text>
        <dbReference type="Rhea" id="RHEA:22724"/>
        <dbReference type="ChEBI" id="CHEBI:15378"/>
        <dbReference type="ChEBI" id="CHEBI:15889"/>
        <dbReference type="ChEBI" id="CHEBI:37424"/>
        <dbReference type="ChEBI" id="CHEBI:58223"/>
        <dbReference type="ChEBI" id="CHEBI:58885"/>
        <dbReference type="EC" id="2.4.1.173"/>
    </reaction>
    <physiologicalReaction direction="left-to-right" evidence="7">
        <dbReference type="Rhea" id="RHEA:22725"/>
    </physiologicalReaction>
</comment>
<feature type="compositionally biased region" description="Low complexity" evidence="8">
    <location>
        <begin position="566"/>
        <end position="577"/>
    </location>
</feature>
<dbReference type="PANTHER" id="PTHR48050:SF26">
    <property type="entry name" value="STEROL 3-BETA-GLUCOSYLTRANSFERASE"/>
    <property type="match status" value="1"/>
</dbReference>
<dbReference type="STRING" id="765440.A0A0C3BRZ7"/>
<evidence type="ECO:0000256" key="5">
    <source>
        <dbReference type="ARBA" id="ARBA00029843"/>
    </source>
</evidence>
<keyword evidence="3" id="KW-0328">Glycosyltransferase</keyword>
<dbReference type="FunFam" id="3.40.50.2000:FF:000029">
    <property type="entry name" value="Sterol 3-beta-glucosyltransferase"/>
    <property type="match status" value="1"/>
</dbReference>
<feature type="compositionally biased region" description="Acidic residues" evidence="8">
    <location>
        <begin position="101"/>
        <end position="111"/>
    </location>
</feature>
<evidence type="ECO:0000256" key="6">
    <source>
        <dbReference type="ARBA" id="ARBA00047886"/>
    </source>
</evidence>
<dbReference type="OrthoDB" id="10261837at2759"/>
<dbReference type="EMBL" id="KN832975">
    <property type="protein sequence ID" value="KIM89293.1"/>
    <property type="molecule type" value="Genomic_DNA"/>
</dbReference>
<keyword evidence="4 11" id="KW-0808">Transferase</keyword>
<reference evidence="11 12" key="1">
    <citation type="submission" date="2014-04" db="EMBL/GenBank/DDBJ databases">
        <authorList>
            <consortium name="DOE Joint Genome Institute"/>
            <person name="Kuo A."/>
            <person name="Tarkka M."/>
            <person name="Buscot F."/>
            <person name="Kohler A."/>
            <person name="Nagy L.G."/>
            <person name="Floudas D."/>
            <person name="Copeland A."/>
            <person name="Barry K.W."/>
            <person name="Cichocki N."/>
            <person name="Veneault-Fourrey C."/>
            <person name="LaButti K."/>
            <person name="Lindquist E.A."/>
            <person name="Lipzen A."/>
            <person name="Lundell T."/>
            <person name="Morin E."/>
            <person name="Murat C."/>
            <person name="Sun H."/>
            <person name="Tunlid A."/>
            <person name="Henrissat B."/>
            <person name="Grigoriev I.V."/>
            <person name="Hibbett D.S."/>
            <person name="Martin F."/>
            <person name="Nordberg H.P."/>
            <person name="Cantor M.N."/>
            <person name="Hua S.X."/>
        </authorList>
    </citation>
    <scope>NUCLEOTIDE SEQUENCE [LARGE SCALE GENOMIC DNA]</scope>
    <source>
        <strain evidence="11 12">F 1598</strain>
    </source>
</reference>
<reference evidence="12" key="2">
    <citation type="submission" date="2015-01" db="EMBL/GenBank/DDBJ databases">
        <title>Evolutionary Origins and Diversification of the Mycorrhizal Mutualists.</title>
        <authorList>
            <consortium name="DOE Joint Genome Institute"/>
            <consortium name="Mycorrhizal Genomics Consortium"/>
            <person name="Kohler A."/>
            <person name="Kuo A."/>
            <person name="Nagy L.G."/>
            <person name="Floudas D."/>
            <person name="Copeland A."/>
            <person name="Barry K.W."/>
            <person name="Cichocki N."/>
            <person name="Veneault-Fourrey C."/>
            <person name="LaButti K."/>
            <person name="Lindquist E.A."/>
            <person name="Lipzen A."/>
            <person name="Lundell T."/>
            <person name="Morin E."/>
            <person name="Murat C."/>
            <person name="Riley R."/>
            <person name="Ohm R."/>
            <person name="Sun H."/>
            <person name="Tunlid A."/>
            <person name="Henrissat B."/>
            <person name="Grigoriev I.V."/>
            <person name="Hibbett D.S."/>
            <person name="Martin F."/>
        </authorList>
    </citation>
    <scope>NUCLEOTIDE SEQUENCE [LARGE SCALE GENOMIC DNA]</scope>
    <source>
        <strain evidence="12">F 1598</strain>
    </source>
</reference>
<evidence type="ECO:0000259" key="10">
    <source>
        <dbReference type="Pfam" id="PF06722"/>
    </source>
</evidence>
<dbReference type="InterPro" id="IPR004276">
    <property type="entry name" value="GlycoTrans_28_N"/>
</dbReference>
<dbReference type="InterPro" id="IPR002213">
    <property type="entry name" value="UDP_glucos_trans"/>
</dbReference>
<dbReference type="InParanoid" id="A0A0C3BRZ7"/>
<protein>
    <recommendedName>
        <fullName evidence="2">sterol 3beta-glucosyltransferase</fullName>
        <ecNumber evidence="2">2.4.1.173</ecNumber>
    </recommendedName>
    <alternativeName>
        <fullName evidence="5">Autophagy-related protein 26</fullName>
    </alternativeName>
</protein>
<evidence type="ECO:0000313" key="11">
    <source>
        <dbReference type="EMBL" id="KIM89293.1"/>
    </source>
</evidence>
<feature type="domain" description="Glycosyltransferase family 28 N-terminal" evidence="9">
    <location>
        <begin position="653"/>
        <end position="784"/>
    </location>
</feature>
<dbReference type="FunFam" id="3.40.50.2000:FF:000009">
    <property type="entry name" value="Sterol 3-beta-glucosyltransferase UGT80A2"/>
    <property type="match status" value="1"/>
</dbReference>
<dbReference type="Pfam" id="PF06722">
    <property type="entry name" value="EryCIII-like_C"/>
    <property type="match status" value="1"/>
</dbReference>
<sequence>MHHSSNRQSSGSWDDDSLNSDPDQPVISKLFSDAGLYDKFLAEHGNEGLDSAQEGVNGVAGFADLIASGLNTPEKAITGRLAKLSVTGDSWTPGELTSEPESYDTDSDTEESLVLKTPPDEVGAEEGEPTPLSRSSTLDGEKWRRCSTETIKLLIEEFGPLAQEGEEEERLIVEADGAFFHQDVVILGVIHLTTHRLAFHASLLSTRPDLSPRQQVIRAGPAVIHRNSRWKRKRRVWMEISFDMLSTYSSSRDEDHIRPLRTVLYSNVKDVLRVNPKHPKVVQVVFDASTTPSMNGIAEFDTVESAREWRRELQGALYLYRHTRRQALTSDNSDELNGVRLSIPLSRIEHFDAARCSIFNYRFSIRVPLAPDDAPSDPQTEETNKIQFVTLQQGDAWDHLRGHIDTAKGRQSPDSTPSAIIDFGPLTFLEKENSGQAADTEKDKESVIRRVLALGDETSLWICRARFHCSICSAGYFVVSPHFIGFWGKTFAHSAIRYRLAMSIVKEVNPVLFKVLPFNRLAVALEGQKDLLFDFKTAELRNQAIDTINVALEVYRTELLRSSLSESSTPSTLNESTYNESSTPTSISSQETKVSSYVSHTPTRSATGIFSPLSRTMTTVLATNVPDEIRSILPKAINIPRDTLYFKQALHFVCLTIGSRGDVQPYIALALGLKKEGHRVTIVTHEEYKEWVVGFGIEHRTAGGDPGALMKLSVENKMFSPEFFKESLTNFRPWLDQLLADAWKQCQGADVLLESPSAMAGVHIAEALNIPYFRCFTMPWTKTTNFPHAFLSPPVESPTFNSASYVLFENVMWTATSGQINKWRRKTLNIGNTDMGHLAQSKITFIYNFSQAVVPKPLDWGDTTIVSGYWFLDNPDLNWTPPPSLIQWMDKAREDGKAIVYIGFGSITVPNSRSVTERIIKAVLKSDVRAIISKGWSSRMSKKSDSEIEFPPECYPLDKVPHDWLFPQIDAALHHGGAGTTGASLRAGIPTLIKPWFGDQYFWASRVHKLGAGLKVPNLRVNDLADALSKATTNRLMKEKAANVGEKIRAEDGVHAAIHAIYTYLPRASQDRASLD</sequence>
<comment type="catalytic activity">
    <reaction evidence="6">
        <text>ergosterol + UDP-alpha-D-glucose = ergosteryl 3-beta-D-glucoside + UDP + H(+)</text>
        <dbReference type="Rhea" id="RHEA:61836"/>
        <dbReference type="ChEBI" id="CHEBI:15378"/>
        <dbReference type="ChEBI" id="CHEBI:16933"/>
        <dbReference type="ChEBI" id="CHEBI:52973"/>
        <dbReference type="ChEBI" id="CHEBI:58223"/>
        <dbReference type="ChEBI" id="CHEBI:58885"/>
    </reaction>
    <physiologicalReaction direction="left-to-right" evidence="6">
        <dbReference type="Rhea" id="RHEA:61837"/>
    </physiologicalReaction>
</comment>
<evidence type="ECO:0000256" key="8">
    <source>
        <dbReference type="SAM" id="MobiDB-lite"/>
    </source>
</evidence>
<evidence type="ECO:0000256" key="7">
    <source>
        <dbReference type="ARBA" id="ARBA00049453"/>
    </source>
</evidence>
<dbReference type="GO" id="GO:0016125">
    <property type="term" value="P:sterol metabolic process"/>
    <property type="evidence" value="ECO:0007669"/>
    <property type="project" value="TreeGrafter"/>
</dbReference>
<evidence type="ECO:0000256" key="2">
    <source>
        <dbReference type="ARBA" id="ARBA00012650"/>
    </source>
</evidence>
<feature type="region of interest" description="Disordered" evidence="8">
    <location>
        <begin position="88"/>
        <end position="140"/>
    </location>
</feature>
<dbReference type="CDD" id="cd03784">
    <property type="entry name" value="GT1_Gtf-like"/>
    <property type="match status" value="1"/>
</dbReference>
<proteinExistence type="inferred from homology"/>
<feature type="compositionally biased region" description="Polar residues" evidence="8">
    <location>
        <begin position="578"/>
        <end position="594"/>
    </location>
</feature>
<dbReference type="InterPro" id="IPR050426">
    <property type="entry name" value="Glycosyltransferase_28"/>
</dbReference>
<keyword evidence="12" id="KW-1185">Reference proteome</keyword>
<name>A0A0C3BRZ7_PILCF</name>
<organism evidence="11 12">
    <name type="scientific">Piloderma croceum (strain F 1598)</name>
    <dbReference type="NCBI Taxonomy" id="765440"/>
    <lineage>
        <taxon>Eukaryota</taxon>
        <taxon>Fungi</taxon>
        <taxon>Dikarya</taxon>
        <taxon>Basidiomycota</taxon>
        <taxon>Agaricomycotina</taxon>
        <taxon>Agaricomycetes</taxon>
        <taxon>Agaricomycetidae</taxon>
        <taxon>Atheliales</taxon>
        <taxon>Atheliaceae</taxon>
        <taxon>Piloderma</taxon>
    </lineage>
</organism>
<dbReference type="AlphaFoldDB" id="A0A0C3BRZ7"/>
<gene>
    <name evidence="11" type="ORF">PILCRDRAFT_813225</name>
</gene>
<feature type="region of interest" description="Disordered" evidence="8">
    <location>
        <begin position="1"/>
        <end position="26"/>
    </location>
</feature>